<evidence type="ECO:0000256" key="3">
    <source>
        <dbReference type="ARBA" id="ARBA00022475"/>
    </source>
</evidence>
<dbReference type="Pfam" id="PF02355">
    <property type="entry name" value="SecD_SecF_C"/>
    <property type="match status" value="1"/>
</dbReference>
<dbReference type="InterPro" id="IPR022646">
    <property type="entry name" value="SecD/SecF_CS"/>
</dbReference>
<dbReference type="InterPro" id="IPR022645">
    <property type="entry name" value="SecD/SecF_bac"/>
</dbReference>
<reference evidence="13" key="1">
    <citation type="submission" date="2006-12" db="EMBL/GenBank/DDBJ databases">
        <title>Complete sequence of Halorhodospira halophila SL1.</title>
        <authorList>
            <consortium name="US DOE Joint Genome Institute"/>
            <person name="Copeland A."/>
            <person name="Lucas S."/>
            <person name="Lapidus A."/>
            <person name="Barry K."/>
            <person name="Detter J.C."/>
            <person name="Glavina del Rio T."/>
            <person name="Hammon N."/>
            <person name="Israni S."/>
            <person name="Dalin E."/>
            <person name="Tice H."/>
            <person name="Pitluck S."/>
            <person name="Saunders E."/>
            <person name="Brettin T."/>
            <person name="Bruce D."/>
            <person name="Han C."/>
            <person name="Tapia R."/>
            <person name="Schmutz J."/>
            <person name="Larimer F."/>
            <person name="Land M."/>
            <person name="Hauser L."/>
            <person name="Kyrpides N."/>
            <person name="Mikhailova N."/>
            <person name="Hoff W."/>
            <person name="Richardson P."/>
        </authorList>
    </citation>
    <scope>NUCLEOTIDE SEQUENCE [LARGE SCALE GENOMIC DNA]</scope>
    <source>
        <strain evidence="13">DSM 244 / SL1</strain>
    </source>
</reference>
<dbReference type="OrthoDB" id="9774769at2"/>
<keyword evidence="8 9" id="KW-0472">Membrane</keyword>
<dbReference type="PRINTS" id="PR01755">
    <property type="entry name" value="SECFTRNLCASE"/>
</dbReference>
<comment type="subcellular location">
    <subcellularLocation>
        <location evidence="9">Cell inner membrane</location>
        <topology evidence="9">Multi-pass membrane protein</topology>
    </subcellularLocation>
    <subcellularLocation>
        <location evidence="1">Cell membrane</location>
        <topology evidence="1">Multi-pass membrane protein</topology>
    </subcellularLocation>
</comment>
<feature type="transmembrane region" description="Helical" evidence="9">
    <location>
        <begin position="264"/>
        <end position="292"/>
    </location>
</feature>
<keyword evidence="7 9" id="KW-0811">Translocation</keyword>
<evidence type="ECO:0000313" key="12">
    <source>
        <dbReference type="EMBL" id="ABM62459.1"/>
    </source>
</evidence>
<name>A1WXP7_HALHL</name>
<dbReference type="Gene3D" id="1.20.1640.10">
    <property type="entry name" value="Multidrug efflux transporter AcrB transmembrane domain"/>
    <property type="match status" value="1"/>
</dbReference>
<keyword evidence="4 9" id="KW-0812">Transmembrane</keyword>
<feature type="domain" description="Protein export membrane protein SecD/SecF C-terminal" evidence="11">
    <location>
        <begin position="108"/>
        <end position="290"/>
    </location>
</feature>
<keyword evidence="9" id="KW-0997">Cell inner membrane</keyword>
<dbReference type="EMBL" id="CP000544">
    <property type="protein sequence ID" value="ABM62459.1"/>
    <property type="molecule type" value="Genomic_DNA"/>
</dbReference>
<evidence type="ECO:0000256" key="4">
    <source>
        <dbReference type="ARBA" id="ARBA00022692"/>
    </source>
</evidence>
<keyword evidence="5 9" id="KW-0653">Protein transport</keyword>
<feature type="transmembrane region" description="Helical" evidence="9">
    <location>
        <begin position="161"/>
        <end position="182"/>
    </location>
</feature>
<dbReference type="HAMAP" id="MF_01464_B">
    <property type="entry name" value="SecF_B"/>
    <property type="match status" value="1"/>
</dbReference>
<organism evidence="12 13">
    <name type="scientific">Halorhodospira halophila (strain DSM 244 / SL1)</name>
    <name type="common">Ectothiorhodospira halophila (strain DSM 244 / SL1)</name>
    <dbReference type="NCBI Taxonomy" id="349124"/>
    <lineage>
        <taxon>Bacteria</taxon>
        <taxon>Pseudomonadati</taxon>
        <taxon>Pseudomonadota</taxon>
        <taxon>Gammaproteobacteria</taxon>
        <taxon>Chromatiales</taxon>
        <taxon>Ectothiorhodospiraceae</taxon>
        <taxon>Halorhodospira</taxon>
    </lineage>
</organism>
<dbReference type="GO" id="GO:0065002">
    <property type="term" value="P:intracellular protein transmembrane transport"/>
    <property type="evidence" value="ECO:0007669"/>
    <property type="project" value="UniProtKB-UniRule"/>
</dbReference>
<keyword evidence="2 9" id="KW-0813">Transport</keyword>
<dbReference type="RefSeq" id="WP_011814481.1">
    <property type="nucleotide sequence ID" value="NC_008789.1"/>
</dbReference>
<feature type="compositionally biased region" description="Basic and acidic residues" evidence="10">
    <location>
        <begin position="299"/>
        <end position="320"/>
    </location>
</feature>
<keyword evidence="13" id="KW-1185">Reference proteome</keyword>
<dbReference type="SUPFAM" id="SSF82866">
    <property type="entry name" value="Multidrug efflux transporter AcrB transmembrane domain"/>
    <property type="match status" value="1"/>
</dbReference>
<dbReference type="Pfam" id="PF07549">
    <property type="entry name" value="Sec_GG"/>
    <property type="match status" value="1"/>
</dbReference>
<feature type="region of interest" description="Disordered" evidence="10">
    <location>
        <begin position="295"/>
        <end position="320"/>
    </location>
</feature>
<proteinExistence type="inferred from homology"/>
<dbReference type="GO" id="GO:0015450">
    <property type="term" value="F:protein-transporting ATPase activity"/>
    <property type="evidence" value="ECO:0007669"/>
    <property type="project" value="InterPro"/>
</dbReference>
<evidence type="ECO:0000256" key="5">
    <source>
        <dbReference type="ARBA" id="ARBA00022927"/>
    </source>
</evidence>
<evidence type="ECO:0000256" key="10">
    <source>
        <dbReference type="SAM" id="MobiDB-lite"/>
    </source>
</evidence>
<protein>
    <recommendedName>
        <fullName evidence="9">Protein-export membrane protein SecF</fullName>
    </recommendedName>
</protein>
<dbReference type="AlphaFoldDB" id="A1WXP7"/>
<dbReference type="NCBIfam" id="TIGR00966">
    <property type="entry name" value="transloc_SecF"/>
    <property type="match status" value="1"/>
</dbReference>
<reference evidence="12 13" key="2">
    <citation type="journal article" date="2013" name="Stand. Genomic Sci.">
        <title>Complete genome sequence of Halorhodospira halophila SL1.</title>
        <authorList>
            <person name="Challacombe J.F."/>
            <person name="Majid S."/>
            <person name="Deole R."/>
            <person name="Brettin T.S."/>
            <person name="Bruce D."/>
            <person name="Delano S.F."/>
            <person name="Detter J.C."/>
            <person name="Gleasner C.D."/>
            <person name="Han C.S."/>
            <person name="Misra M."/>
            <person name="Reitenga K.G."/>
            <person name="Mikhailova N."/>
            <person name="Woyke T."/>
            <person name="Pitluck S."/>
            <person name="Nolan M."/>
            <person name="Land M.L."/>
            <person name="Saunders E."/>
            <person name="Tapia R."/>
            <person name="Lapidus A."/>
            <person name="Ivanova N."/>
            <person name="Hoff W.D."/>
        </authorList>
    </citation>
    <scope>NUCLEOTIDE SEQUENCE [LARGE SCALE GENOMIC DNA]</scope>
    <source>
        <strain evidence="13">DSM 244 / SL1</strain>
    </source>
</reference>
<feature type="transmembrane region" description="Helical" evidence="9">
    <location>
        <begin position="20"/>
        <end position="39"/>
    </location>
</feature>
<feature type="transmembrane region" description="Helical" evidence="9">
    <location>
        <begin position="188"/>
        <end position="208"/>
    </location>
</feature>
<gene>
    <name evidence="9" type="primary">secF</name>
    <name evidence="12" type="ordered locus">Hhal_1695</name>
</gene>
<evidence type="ECO:0000256" key="6">
    <source>
        <dbReference type="ARBA" id="ARBA00022989"/>
    </source>
</evidence>
<feature type="transmembrane region" description="Helical" evidence="9">
    <location>
        <begin position="137"/>
        <end position="154"/>
    </location>
</feature>
<dbReference type="STRING" id="349124.Hhal_1695"/>
<dbReference type="eggNOG" id="COG0341">
    <property type="taxonomic scope" value="Bacteria"/>
</dbReference>
<dbReference type="NCBIfam" id="TIGR00916">
    <property type="entry name" value="2A0604s01"/>
    <property type="match status" value="1"/>
</dbReference>
<dbReference type="GO" id="GO:0043952">
    <property type="term" value="P:protein transport by the Sec complex"/>
    <property type="evidence" value="ECO:0007669"/>
    <property type="project" value="UniProtKB-UniRule"/>
</dbReference>
<dbReference type="InterPro" id="IPR048634">
    <property type="entry name" value="SecD_SecF_C"/>
</dbReference>
<dbReference type="InterPro" id="IPR055344">
    <property type="entry name" value="SecD_SecF_C_bact"/>
</dbReference>
<dbReference type="HOGENOM" id="CLU_050012_0_1_6"/>
<evidence type="ECO:0000256" key="2">
    <source>
        <dbReference type="ARBA" id="ARBA00022448"/>
    </source>
</evidence>
<evidence type="ECO:0000256" key="8">
    <source>
        <dbReference type="ARBA" id="ARBA00023136"/>
    </source>
</evidence>
<accession>A1WXP7</accession>
<dbReference type="Proteomes" id="UP000000647">
    <property type="component" value="Chromosome"/>
</dbReference>
<evidence type="ECO:0000313" key="13">
    <source>
        <dbReference type="Proteomes" id="UP000000647"/>
    </source>
</evidence>
<dbReference type="PANTHER" id="PTHR30081:SF8">
    <property type="entry name" value="PROTEIN TRANSLOCASE SUBUNIT SECF"/>
    <property type="match status" value="1"/>
</dbReference>
<keyword evidence="3 9" id="KW-1003">Cell membrane</keyword>
<comment type="similarity">
    <text evidence="9">Belongs to the SecD/SecF family. SecF subfamily.</text>
</comment>
<sequence length="320" mass="34739">MEIFKNDPNIDFLGRRRIGFGLSAVLLVLSIGSLLWQGLNLGIDFTGGTLVEVGYEESVEVAEVEAALQGTDYADAQVLHFGSPREIMVRIPPMEGVEQAAISEEVLAKLREAHDGVDLRRVEFVGPQIGRELTEQGLLALLYALGGVLVYVAFRFEYRFALGAVAALVHDIVLILGFFSLTRLTFDLTVLAALLATIGYSLNDTIVISDRIRENFLKVRKGTTEYVMNLAINQTLSRTLVTSLTTLLVVGSLLFLGGEIIHGFAMALLVGVLVGTYSSIFVASASSLAMGVSKQDLMPPEKEGQDQEDHESVIPPGERP</sequence>
<comment type="function">
    <text evidence="9">Part of the Sec protein translocase complex. Interacts with the SecYEG preprotein conducting channel. SecDF uses the proton motive force (PMF) to complete protein translocation after the ATP-dependent function of SecA.</text>
</comment>
<evidence type="ECO:0000259" key="11">
    <source>
        <dbReference type="Pfam" id="PF02355"/>
    </source>
</evidence>
<dbReference type="KEGG" id="hha:Hhal_1695"/>
<dbReference type="InterPro" id="IPR022813">
    <property type="entry name" value="SecD/SecF_arch_bac"/>
</dbReference>
<evidence type="ECO:0000256" key="7">
    <source>
        <dbReference type="ARBA" id="ARBA00023010"/>
    </source>
</evidence>
<comment type="subunit">
    <text evidence="9">Forms a complex with SecD. Part of the essential Sec protein translocation apparatus which comprises SecA, SecYEG and auxiliary proteins SecDF-YajC and YidC.</text>
</comment>
<keyword evidence="6 9" id="KW-1133">Transmembrane helix</keyword>
<dbReference type="InterPro" id="IPR005665">
    <property type="entry name" value="SecF_bac"/>
</dbReference>
<dbReference type="PANTHER" id="PTHR30081">
    <property type="entry name" value="PROTEIN-EXPORT MEMBRANE PROTEIN SEC"/>
    <property type="match status" value="1"/>
</dbReference>
<evidence type="ECO:0000256" key="9">
    <source>
        <dbReference type="HAMAP-Rule" id="MF_01464"/>
    </source>
</evidence>
<dbReference type="GO" id="GO:0005886">
    <property type="term" value="C:plasma membrane"/>
    <property type="evidence" value="ECO:0007669"/>
    <property type="project" value="UniProtKB-SubCell"/>
</dbReference>
<evidence type="ECO:0000256" key="1">
    <source>
        <dbReference type="ARBA" id="ARBA00004651"/>
    </source>
</evidence>
<dbReference type="GO" id="GO:0006605">
    <property type="term" value="P:protein targeting"/>
    <property type="evidence" value="ECO:0007669"/>
    <property type="project" value="UniProtKB-UniRule"/>
</dbReference>
<feature type="transmembrane region" description="Helical" evidence="9">
    <location>
        <begin position="240"/>
        <end position="258"/>
    </location>
</feature>